<organism evidence="21 22">
    <name type="scientific">Actinocorallia libanotica</name>
    <dbReference type="NCBI Taxonomy" id="46162"/>
    <lineage>
        <taxon>Bacteria</taxon>
        <taxon>Bacillati</taxon>
        <taxon>Actinomycetota</taxon>
        <taxon>Actinomycetes</taxon>
        <taxon>Streptosporangiales</taxon>
        <taxon>Thermomonosporaceae</taxon>
        <taxon>Actinocorallia</taxon>
    </lineage>
</organism>
<comment type="caution">
    <text evidence="21">The sequence shown here is derived from an EMBL/GenBank/DDBJ whole genome shotgun (WGS) entry which is preliminary data.</text>
</comment>
<keyword evidence="6" id="KW-0004">4Fe-4S</keyword>
<dbReference type="SMART" id="SM00387">
    <property type="entry name" value="HATPase_c"/>
    <property type="match status" value="1"/>
</dbReference>
<evidence type="ECO:0000256" key="1">
    <source>
        <dbReference type="ARBA" id="ARBA00000085"/>
    </source>
</evidence>
<feature type="transmembrane region" description="Helical" evidence="19">
    <location>
        <begin position="9"/>
        <end position="29"/>
    </location>
</feature>
<keyword evidence="12" id="KW-0418">Kinase</keyword>
<evidence type="ECO:0000256" key="13">
    <source>
        <dbReference type="ARBA" id="ARBA00022840"/>
    </source>
</evidence>
<proteinExistence type="predicted"/>
<dbReference type="Proteomes" id="UP001500665">
    <property type="component" value="Unassembled WGS sequence"/>
</dbReference>
<dbReference type="SUPFAM" id="SSF55874">
    <property type="entry name" value="ATPase domain of HSP90 chaperone/DNA topoisomerase II/histidine kinase"/>
    <property type="match status" value="1"/>
</dbReference>
<feature type="transmembrane region" description="Helical" evidence="19">
    <location>
        <begin position="41"/>
        <end position="64"/>
    </location>
</feature>
<evidence type="ECO:0000256" key="11">
    <source>
        <dbReference type="ARBA" id="ARBA00022741"/>
    </source>
</evidence>
<dbReference type="PANTHER" id="PTHR24421">
    <property type="entry name" value="NITRATE/NITRITE SENSOR PROTEIN NARX-RELATED"/>
    <property type="match status" value="1"/>
</dbReference>
<dbReference type="RefSeq" id="WP_344246436.1">
    <property type="nucleotide sequence ID" value="NZ_BAAAHH010000048.1"/>
</dbReference>
<evidence type="ECO:0000256" key="19">
    <source>
        <dbReference type="SAM" id="Phobius"/>
    </source>
</evidence>
<evidence type="ECO:0000256" key="4">
    <source>
        <dbReference type="ARBA" id="ARBA00012438"/>
    </source>
</evidence>
<dbReference type="PROSITE" id="PS50109">
    <property type="entry name" value="HIS_KIN"/>
    <property type="match status" value="1"/>
</dbReference>
<dbReference type="Pfam" id="PF07730">
    <property type="entry name" value="HisKA_3"/>
    <property type="match status" value="1"/>
</dbReference>
<dbReference type="CDD" id="cd16917">
    <property type="entry name" value="HATPase_UhpB-NarQ-NarX-like"/>
    <property type="match status" value="1"/>
</dbReference>
<keyword evidence="19" id="KW-0812">Transmembrane</keyword>
<comment type="cofactor">
    <cofactor evidence="2">
        <name>[4Fe-4S] cluster</name>
        <dbReference type="ChEBI" id="CHEBI:49883"/>
    </cofactor>
</comment>
<feature type="transmembrane region" description="Helical" evidence="19">
    <location>
        <begin position="281"/>
        <end position="301"/>
    </location>
</feature>
<keyword evidence="10" id="KW-0479">Metal-binding</keyword>
<dbReference type="InterPro" id="IPR011712">
    <property type="entry name" value="Sig_transdc_His_kin_sub3_dim/P"/>
</dbReference>
<evidence type="ECO:0000256" key="3">
    <source>
        <dbReference type="ARBA" id="ARBA00004496"/>
    </source>
</evidence>
<evidence type="ECO:0000259" key="20">
    <source>
        <dbReference type="PROSITE" id="PS50109"/>
    </source>
</evidence>
<evidence type="ECO:0000256" key="15">
    <source>
        <dbReference type="ARBA" id="ARBA00023012"/>
    </source>
</evidence>
<keyword evidence="22" id="KW-1185">Reference proteome</keyword>
<keyword evidence="11" id="KW-0547">Nucleotide-binding</keyword>
<dbReference type="InterPro" id="IPR036890">
    <property type="entry name" value="HATPase_C_sf"/>
</dbReference>
<evidence type="ECO:0000256" key="17">
    <source>
        <dbReference type="ARBA" id="ARBA00024827"/>
    </source>
</evidence>
<feature type="domain" description="Histidine kinase" evidence="20">
    <location>
        <begin position="578"/>
        <end position="662"/>
    </location>
</feature>
<keyword evidence="19" id="KW-1133">Transmembrane helix</keyword>
<evidence type="ECO:0000313" key="22">
    <source>
        <dbReference type="Proteomes" id="UP001500665"/>
    </source>
</evidence>
<dbReference type="PROSITE" id="PS51257">
    <property type="entry name" value="PROKAR_LIPOPROTEIN"/>
    <property type="match status" value="1"/>
</dbReference>
<dbReference type="InterPro" id="IPR005467">
    <property type="entry name" value="His_kinase_dom"/>
</dbReference>
<dbReference type="PRINTS" id="PR00344">
    <property type="entry name" value="BCTRLSENSOR"/>
</dbReference>
<evidence type="ECO:0000256" key="9">
    <source>
        <dbReference type="ARBA" id="ARBA00022679"/>
    </source>
</evidence>
<dbReference type="InterPro" id="IPR003594">
    <property type="entry name" value="HATPase_dom"/>
</dbReference>
<evidence type="ECO:0000313" key="21">
    <source>
        <dbReference type="EMBL" id="GAA0967077.1"/>
    </source>
</evidence>
<name>A0ABN1RXX8_9ACTN</name>
<feature type="transmembrane region" description="Helical" evidence="19">
    <location>
        <begin position="105"/>
        <end position="128"/>
    </location>
</feature>
<dbReference type="Gene3D" id="1.20.5.1930">
    <property type="match status" value="1"/>
</dbReference>
<keyword evidence="8" id="KW-0597">Phosphoprotein</keyword>
<evidence type="ECO:0000256" key="5">
    <source>
        <dbReference type="ARBA" id="ARBA00017322"/>
    </source>
</evidence>
<comment type="function">
    <text evidence="17">Member of the two-component regulatory system NreB/NreC involved in the control of dissimilatory nitrate/nitrite reduction in response to oxygen. NreB functions as a direct oxygen sensor histidine kinase which is autophosphorylated, in the absence of oxygen, probably at the conserved histidine residue, and transfers its phosphate group probably to a conserved aspartate residue of NreC. NreB/NreC activates the expression of the nitrate (narGHJI) and nitrite (nir) reductase operons, as well as the putative nitrate transporter gene narT.</text>
</comment>
<gene>
    <name evidence="21" type="ORF">GCM10009550_70510</name>
</gene>
<feature type="transmembrane region" description="Helical" evidence="19">
    <location>
        <begin position="140"/>
        <end position="158"/>
    </location>
</feature>
<dbReference type="Pfam" id="PF02518">
    <property type="entry name" value="HATPase_c"/>
    <property type="match status" value="1"/>
</dbReference>
<keyword evidence="19" id="KW-0472">Membrane</keyword>
<comment type="subcellular location">
    <subcellularLocation>
        <location evidence="3">Cytoplasm</location>
    </subcellularLocation>
</comment>
<keyword evidence="13" id="KW-0067">ATP-binding</keyword>
<evidence type="ECO:0000256" key="14">
    <source>
        <dbReference type="ARBA" id="ARBA00023004"/>
    </source>
</evidence>
<feature type="transmembrane region" description="Helical" evidence="19">
    <location>
        <begin position="220"/>
        <end position="243"/>
    </location>
</feature>
<dbReference type="InterPro" id="IPR004358">
    <property type="entry name" value="Sig_transdc_His_kin-like_C"/>
</dbReference>
<evidence type="ECO:0000256" key="12">
    <source>
        <dbReference type="ARBA" id="ARBA00022777"/>
    </source>
</evidence>
<keyword evidence="15" id="KW-0902">Two-component regulatory system</keyword>
<dbReference type="InterPro" id="IPR050482">
    <property type="entry name" value="Sensor_HK_TwoCompSys"/>
</dbReference>
<feature type="transmembrane region" description="Helical" evidence="19">
    <location>
        <begin position="71"/>
        <end position="93"/>
    </location>
</feature>
<accession>A0ABN1RXX8</accession>
<evidence type="ECO:0000256" key="18">
    <source>
        <dbReference type="ARBA" id="ARBA00030800"/>
    </source>
</evidence>
<protein>
    <recommendedName>
        <fullName evidence="5">Oxygen sensor histidine kinase NreB</fullName>
        <ecNumber evidence="4">2.7.13.3</ecNumber>
    </recommendedName>
    <alternativeName>
        <fullName evidence="18">Nitrogen regulation protein B</fullName>
    </alternativeName>
</protein>
<dbReference type="PANTHER" id="PTHR24421:SF10">
    <property type="entry name" value="NITRATE_NITRITE SENSOR PROTEIN NARQ"/>
    <property type="match status" value="1"/>
</dbReference>
<dbReference type="Gene3D" id="3.30.565.10">
    <property type="entry name" value="Histidine kinase-like ATPase, C-terminal domain"/>
    <property type="match status" value="1"/>
</dbReference>
<keyword evidence="14" id="KW-0408">Iron</keyword>
<evidence type="ECO:0000256" key="10">
    <source>
        <dbReference type="ARBA" id="ARBA00022723"/>
    </source>
</evidence>
<feature type="transmembrane region" description="Helical" evidence="19">
    <location>
        <begin position="178"/>
        <end position="208"/>
    </location>
</feature>
<feature type="transmembrane region" description="Helical" evidence="19">
    <location>
        <begin position="249"/>
        <end position="269"/>
    </location>
</feature>
<evidence type="ECO:0000256" key="2">
    <source>
        <dbReference type="ARBA" id="ARBA00001966"/>
    </source>
</evidence>
<dbReference type="EC" id="2.7.13.3" evidence="4"/>
<evidence type="ECO:0000256" key="6">
    <source>
        <dbReference type="ARBA" id="ARBA00022485"/>
    </source>
</evidence>
<sequence>MKPVLGDRALVRAACAVAAAGVLSCAAVIPLHHWVAARAEIIPLYSADLVLGTVWPAVGALVAVRQPRNRAAWLLLLTSVIGPYLLLAHYAAADAMIRPLPGAAFGAWVASWGFAVYWLCVPLLPVLFPDGRAPSRRWGLFARAVAAAGGCAALAAMLHPGGTDISPRVVNPLGVEGLAGPLGTVTMAGSYATLFFGTLGGVACLVWRGRRATGVERDQLQWLMLGGLVMGVCLGFAALYSSTAPLPEIAMSAGLFALPASIVVAVLRHRLFDVEALLGRSVVYTLLSGFVLAVYAVAVIWLGRLAMGSSLGYLLVGAAAVTVAAGHGAVQRWVESLLFGHRRDPYAVVSRVGRQVAPAGEPVEALERLVDALRRELEVPYVAFAGPAAEVSSGSPVTDLHTVPCPALGRDLGDLRVGLRHPGERLLPQEREAVAEVAGRAATLAYAAGLVQDVAASRARIVAAREEERRRLRADLHDGLGPVLAGTAHQLDALARRLGRAGHEEWSQQLRGQRDRVKAAVGDLRTVVQGLRPPILDQLGLPGALRELVSGYETPVCSHLVAPECADLPAAVEVAAYRIAAEAVSNGVRHSAAGSLRLLAEISGGRFVLTVEDNGRGLPARPRAGVGLGSMRERAEEVGGRLDLLAVPGGGTRVRAVLPLKE</sequence>
<comment type="catalytic activity">
    <reaction evidence="1">
        <text>ATP + protein L-histidine = ADP + protein N-phospho-L-histidine.</text>
        <dbReference type="EC" id="2.7.13.3"/>
    </reaction>
</comment>
<evidence type="ECO:0000256" key="7">
    <source>
        <dbReference type="ARBA" id="ARBA00022490"/>
    </source>
</evidence>
<keyword evidence="7" id="KW-0963">Cytoplasm</keyword>
<reference evidence="21 22" key="1">
    <citation type="journal article" date="2019" name="Int. J. Syst. Evol. Microbiol.">
        <title>The Global Catalogue of Microorganisms (GCM) 10K type strain sequencing project: providing services to taxonomists for standard genome sequencing and annotation.</title>
        <authorList>
            <consortium name="The Broad Institute Genomics Platform"/>
            <consortium name="The Broad Institute Genome Sequencing Center for Infectious Disease"/>
            <person name="Wu L."/>
            <person name="Ma J."/>
        </authorList>
    </citation>
    <scope>NUCLEOTIDE SEQUENCE [LARGE SCALE GENOMIC DNA]</scope>
    <source>
        <strain evidence="21 22">JCM 10696</strain>
    </source>
</reference>
<keyword evidence="16" id="KW-0411">Iron-sulfur</keyword>
<evidence type="ECO:0000256" key="16">
    <source>
        <dbReference type="ARBA" id="ARBA00023014"/>
    </source>
</evidence>
<dbReference type="EMBL" id="BAAAHH010000048">
    <property type="protein sequence ID" value="GAA0967077.1"/>
    <property type="molecule type" value="Genomic_DNA"/>
</dbReference>
<keyword evidence="9" id="KW-0808">Transferase</keyword>
<evidence type="ECO:0000256" key="8">
    <source>
        <dbReference type="ARBA" id="ARBA00022553"/>
    </source>
</evidence>